<dbReference type="RefSeq" id="XP_034012769.1">
    <property type="nucleotide sequence ID" value="XM_034154995.1"/>
</dbReference>
<accession>A0A642US09</accession>
<comment type="similarity">
    <text evidence="2 7">Belongs to the GINS4/SLD5 family.</text>
</comment>
<dbReference type="InterPro" id="IPR008591">
    <property type="entry name" value="GINS_Sld5"/>
</dbReference>
<dbReference type="EMBL" id="SWFT01000067">
    <property type="protein sequence ID" value="KAA8903467.1"/>
    <property type="molecule type" value="Genomic_DNA"/>
</dbReference>
<dbReference type="InterPro" id="IPR036224">
    <property type="entry name" value="GINS_bundle-like_dom_sf"/>
</dbReference>
<dbReference type="OMA" id="ILETAWI"/>
<comment type="subcellular location">
    <subcellularLocation>
        <location evidence="1 7">Nucleus</location>
    </subcellularLocation>
</comment>
<evidence type="ECO:0000259" key="9">
    <source>
        <dbReference type="Pfam" id="PF16922"/>
    </source>
</evidence>
<keyword evidence="6 7" id="KW-0539">Nucleus</keyword>
<dbReference type="GO" id="GO:0000727">
    <property type="term" value="P:double-strand break repair via break-induced replication"/>
    <property type="evidence" value="ECO:0007669"/>
    <property type="project" value="TreeGrafter"/>
</dbReference>
<evidence type="ECO:0000256" key="1">
    <source>
        <dbReference type="ARBA" id="ARBA00004123"/>
    </source>
</evidence>
<evidence type="ECO:0000256" key="3">
    <source>
        <dbReference type="ARBA" id="ARBA00011352"/>
    </source>
</evidence>
<reference evidence="10 11" key="1">
    <citation type="submission" date="2019-07" db="EMBL/GenBank/DDBJ databases">
        <title>Genome assembly of two rare yeast pathogens: Diutina rugosa and Trichomonascus ciferrii.</title>
        <authorList>
            <person name="Mixao V."/>
            <person name="Saus E."/>
            <person name="Hansen A."/>
            <person name="Lass-Flor C."/>
            <person name="Gabaldon T."/>
        </authorList>
    </citation>
    <scope>NUCLEOTIDE SEQUENCE [LARGE SCALE GENOMIC DNA]</scope>
    <source>
        <strain evidence="10 11">CBS 613</strain>
    </source>
</reference>
<dbReference type="AlphaFoldDB" id="A0A642US09"/>
<sequence>MEYGDIIAEFSGAGATTTESLQAQLVRCMVNERMAPEVLPFATDVMARALSGLERQQQWLLDCHELESTDLDFKLQLMVAETEIERLNYLVRVYLRTRLAKLDRFTAFYLRDQQSVLSEDEVDYVTRHFRMLNRLYTESFLKRMPAELALLDDNKGGEQMVETPDLDQPVFFQYVGTVSVELELGGEDVLELHQGGIYVARYAAIKPYLETNDVILI</sequence>
<dbReference type="SUPFAM" id="SSF160059">
    <property type="entry name" value="PriA/YqbF domain"/>
    <property type="match status" value="1"/>
</dbReference>
<dbReference type="PANTHER" id="PTHR21206">
    <property type="entry name" value="SLD5 PROTEIN"/>
    <property type="match status" value="1"/>
</dbReference>
<evidence type="ECO:0000256" key="4">
    <source>
        <dbReference type="ARBA" id="ARBA00014804"/>
    </source>
</evidence>
<dbReference type="Proteomes" id="UP000449547">
    <property type="component" value="Unassembled WGS sequence"/>
</dbReference>
<evidence type="ECO:0000256" key="6">
    <source>
        <dbReference type="ARBA" id="ARBA00023242"/>
    </source>
</evidence>
<dbReference type="Pfam" id="PF05916">
    <property type="entry name" value="Sld5"/>
    <property type="match status" value="1"/>
</dbReference>
<name>A0A642US09_DIURU</name>
<organism evidence="10 11">
    <name type="scientific">Diutina rugosa</name>
    <name type="common">Yeast</name>
    <name type="synonym">Candida rugosa</name>
    <dbReference type="NCBI Taxonomy" id="5481"/>
    <lineage>
        <taxon>Eukaryota</taxon>
        <taxon>Fungi</taxon>
        <taxon>Dikarya</taxon>
        <taxon>Ascomycota</taxon>
        <taxon>Saccharomycotina</taxon>
        <taxon>Pichiomycetes</taxon>
        <taxon>Debaryomycetaceae</taxon>
        <taxon>Diutina</taxon>
    </lineage>
</organism>
<dbReference type="GeneID" id="54781004"/>
<keyword evidence="5 7" id="KW-0235">DNA replication</keyword>
<feature type="domain" description="DNA replication complex GINS protein SLD5 C-terminal" evidence="9">
    <location>
        <begin position="164"/>
        <end position="217"/>
    </location>
</feature>
<dbReference type="VEuPathDB" id="FungiDB:DIURU_002353"/>
<dbReference type="PANTHER" id="PTHR21206:SF0">
    <property type="entry name" value="DNA REPLICATION COMPLEX GINS PROTEIN SLD5"/>
    <property type="match status" value="1"/>
</dbReference>
<dbReference type="SUPFAM" id="SSF158573">
    <property type="entry name" value="GINS helical bundle-like"/>
    <property type="match status" value="1"/>
</dbReference>
<dbReference type="OrthoDB" id="338231at2759"/>
<feature type="domain" description="GINS subunit" evidence="8">
    <location>
        <begin position="68"/>
        <end position="138"/>
    </location>
</feature>
<evidence type="ECO:0000313" key="11">
    <source>
        <dbReference type="Proteomes" id="UP000449547"/>
    </source>
</evidence>
<dbReference type="CDD" id="cd11711">
    <property type="entry name" value="GINS_A_Sld5"/>
    <property type="match status" value="1"/>
</dbReference>
<dbReference type="PIRSF" id="PIRSF007764">
    <property type="entry name" value="Sld5"/>
    <property type="match status" value="1"/>
</dbReference>
<comment type="caution">
    <text evidence="10">The sequence shown here is derived from an EMBL/GenBank/DDBJ whole genome shotgun (WGS) entry which is preliminary data.</text>
</comment>
<protein>
    <recommendedName>
        <fullName evidence="4 7">DNA replication complex GINS protein SLD5</fullName>
    </recommendedName>
</protein>
<proteinExistence type="inferred from homology"/>
<dbReference type="Pfam" id="PF16922">
    <property type="entry name" value="SLD5_C"/>
    <property type="match status" value="1"/>
</dbReference>
<evidence type="ECO:0000313" key="10">
    <source>
        <dbReference type="EMBL" id="KAA8903467.1"/>
    </source>
</evidence>
<evidence type="ECO:0000259" key="8">
    <source>
        <dbReference type="Pfam" id="PF05916"/>
    </source>
</evidence>
<dbReference type="InterPro" id="IPR038749">
    <property type="entry name" value="Sld5_GINS_A"/>
</dbReference>
<dbReference type="GO" id="GO:0006261">
    <property type="term" value="P:DNA-templated DNA replication"/>
    <property type="evidence" value="ECO:0007669"/>
    <property type="project" value="InterPro"/>
</dbReference>
<dbReference type="InterPro" id="IPR021151">
    <property type="entry name" value="GINS_A"/>
</dbReference>
<gene>
    <name evidence="10" type="ORF">DIURU_002353</name>
</gene>
<dbReference type="GO" id="GO:0000811">
    <property type="term" value="C:GINS complex"/>
    <property type="evidence" value="ECO:0007669"/>
    <property type="project" value="UniProtKB-UniRule"/>
</dbReference>
<comment type="subunit">
    <text evidence="3">Component of the GINS complex which is a heterotetramer of SLD5, PSF1, PSF2 and PSF3.</text>
</comment>
<evidence type="ECO:0000256" key="5">
    <source>
        <dbReference type="ARBA" id="ARBA00022705"/>
    </source>
</evidence>
<keyword evidence="11" id="KW-1185">Reference proteome</keyword>
<evidence type="ECO:0000256" key="2">
    <source>
        <dbReference type="ARBA" id="ARBA00008187"/>
    </source>
</evidence>
<comment type="function">
    <text evidence="7">The GINS complex plays an essential role in the initiation of DNA replication.</text>
</comment>
<dbReference type="CDD" id="cd21692">
    <property type="entry name" value="GINS_B_Sld5"/>
    <property type="match status" value="1"/>
</dbReference>
<dbReference type="Gene3D" id="1.20.58.1030">
    <property type="match status" value="1"/>
</dbReference>
<dbReference type="InterPro" id="IPR031633">
    <property type="entry name" value="SLD5_C"/>
</dbReference>
<dbReference type="Gene3D" id="3.40.5.60">
    <property type="match status" value="1"/>
</dbReference>
<evidence type="ECO:0000256" key="7">
    <source>
        <dbReference type="PIRNR" id="PIRNR007764"/>
    </source>
</evidence>